<dbReference type="GO" id="GO:0005886">
    <property type="term" value="C:plasma membrane"/>
    <property type="evidence" value="ECO:0007669"/>
    <property type="project" value="UniProtKB-SubCell"/>
</dbReference>
<keyword evidence="6" id="KW-0012">Acyltransferase</keyword>
<dbReference type="GO" id="GO:0016746">
    <property type="term" value="F:acyltransferase activity"/>
    <property type="evidence" value="ECO:0007669"/>
    <property type="project" value="UniProtKB-KW"/>
</dbReference>
<comment type="caution">
    <text evidence="8">The sequence shown here is derived from an EMBL/GenBank/DDBJ whole genome shotgun (WGS) entry which is preliminary data.</text>
</comment>
<dbReference type="STRING" id="915059.NH26_03295"/>
<dbReference type="PANTHER" id="PTHR30606:SF9">
    <property type="entry name" value="LIPID A BIOSYNTHESIS LAUROYLTRANSFERASE"/>
    <property type="match status" value="1"/>
</dbReference>
<keyword evidence="4" id="KW-0808">Transferase</keyword>
<evidence type="ECO:0000256" key="6">
    <source>
        <dbReference type="ARBA" id="ARBA00023315"/>
    </source>
</evidence>
<evidence type="ECO:0000256" key="4">
    <source>
        <dbReference type="ARBA" id="ARBA00022679"/>
    </source>
</evidence>
<evidence type="ECO:0000256" key="7">
    <source>
        <dbReference type="SAM" id="Phobius"/>
    </source>
</evidence>
<dbReference type="OrthoDB" id="9801955at2"/>
<name>A0A1S1YWP0_FLAPC</name>
<evidence type="ECO:0000313" key="8">
    <source>
        <dbReference type="EMBL" id="OHX65440.1"/>
    </source>
</evidence>
<evidence type="ECO:0008006" key="10">
    <source>
        <dbReference type="Google" id="ProtNLM"/>
    </source>
</evidence>
<dbReference type="GO" id="GO:0009247">
    <property type="term" value="P:glycolipid biosynthetic process"/>
    <property type="evidence" value="ECO:0007669"/>
    <property type="project" value="UniProtKB-ARBA"/>
</dbReference>
<proteinExistence type="predicted"/>
<dbReference type="PANTHER" id="PTHR30606">
    <property type="entry name" value="LIPID A BIOSYNTHESIS LAUROYL ACYLTRANSFERASE"/>
    <property type="match status" value="1"/>
</dbReference>
<keyword evidence="2" id="KW-1003">Cell membrane</keyword>
<dbReference type="CDD" id="cd07984">
    <property type="entry name" value="LPLAT_LABLAT-like"/>
    <property type="match status" value="1"/>
</dbReference>
<dbReference type="Proteomes" id="UP000179797">
    <property type="component" value="Unassembled WGS sequence"/>
</dbReference>
<feature type="transmembrane region" description="Helical" evidence="7">
    <location>
        <begin position="12"/>
        <end position="29"/>
    </location>
</feature>
<gene>
    <name evidence="8" type="ORF">NH26_03295</name>
</gene>
<keyword evidence="7" id="KW-1133">Transmembrane helix</keyword>
<dbReference type="Pfam" id="PF03279">
    <property type="entry name" value="Lip_A_acyltrans"/>
    <property type="match status" value="1"/>
</dbReference>
<keyword evidence="9" id="KW-1185">Reference proteome</keyword>
<evidence type="ECO:0000256" key="3">
    <source>
        <dbReference type="ARBA" id="ARBA00022519"/>
    </source>
</evidence>
<evidence type="ECO:0000256" key="1">
    <source>
        <dbReference type="ARBA" id="ARBA00004533"/>
    </source>
</evidence>
<dbReference type="PIRSF" id="PIRSF026649">
    <property type="entry name" value="MsbB"/>
    <property type="match status" value="1"/>
</dbReference>
<dbReference type="InterPro" id="IPR004960">
    <property type="entry name" value="LipA_acyltrans"/>
</dbReference>
<comment type="subcellular location">
    <subcellularLocation>
        <location evidence="1">Cell inner membrane</location>
    </subcellularLocation>
</comment>
<sequence length="314" mass="36016">MSQHKGWKKVKYELIYWGVIFFLKVANLIPRKLLMWEFSVLGSIAYRVMPGTRDLSIKHLKYAYGDEITDQEAKSITKRVFKNLGRNFTDIIRYPSMNNVEDIKEIMDIEGEEHLKNALDKGKGVVFLTCHRGAFDMVGYYINLNDYPCIAIGAKLHDDKLNELVVNNRRSNRNGRADFVERTDPRGSIKMFKMLKDGGMAFLLIDQDTNKVQNTFVDFFGKPAATPIGAAMLALKADAAVIPAAVKMQENGKHVLEIREEIPLVRTGDNQKDIQVNTQNMSLALEQFIREAPDQWVWFHERWKTKPENDVSNS</sequence>
<reference evidence="8 9" key="1">
    <citation type="journal article" date="2012" name="Int. J. Syst. Evol. Microbiol.">
        <title>Flammeovirga pacifica sp. nov., isolated from deep-sea sediment.</title>
        <authorList>
            <person name="Xu H."/>
            <person name="Fu Y."/>
            <person name="Yang N."/>
            <person name="Ding Z."/>
            <person name="Lai Q."/>
            <person name="Zeng R."/>
        </authorList>
    </citation>
    <scope>NUCLEOTIDE SEQUENCE [LARGE SCALE GENOMIC DNA]</scope>
    <source>
        <strain evidence="9">DSM 24597 / LMG 26175 / WPAGA1</strain>
    </source>
</reference>
<dbReference type="RefSeq" id="WP_044225454.1">
    <property type="nucleotide sequence ID" value="NZ_JRYR02000001.1"/>
</dbReference>
<dbReference type="AlphaFoldDB" id="A0A1S1YWP0"/>
<evidence type="ECO:0000256" key="5">
    <source>
        <dbReference type="ARBA" id="ARBA00023136"/>
    </source>
</evidence>
<protein>
    <recommendedName>
        <fullName evidence="10">Lipid A biosynthesis lauroyl acyltransferase</fullName>
    </recommendedName>
</protein>
<keyword evidence="3" id="KW-0997">Cell inner membrane</keyword>
<accession>A0A1S1YWP0</accession>
<keyword evidence="7" id="KW-0812">Transmembrane</keyword>
<evidence type="ECO:0000313" key="9">
    <source>
        <dbReference type="Proteomes" id="UP000179797"/>
    </source>
</evidence>
<evidence type="ECO:0000256" key="2">
    <source>
        <dbReference type="ARBA" id="ARBA00022475"/>
    </source>
</evidence>
<organism evidence="8 9">
    <name type="scientific">Flammeovirga pacifica</name>
    <dbReference type="NCBI Taxonomy" id="915059"/>
    <lineage>
        <taxon>Bacteria</taxon>
        <taxon>Pseudomonadati</taxon>
        <taxon>Bacteroidota</taxon>
        <taxon>Cytophagia</taxon>
        <taxon>Cytophagales</taxon>
        <taxon>Flammeovirgaceae</taxon>
        <taxon>Flammeovirga</taxon>
    </lineage>
</organism>
<keyword evidence="5 7" id="KW-0472">Membrane</keyword>
<dbReference type="EMBL" id="JRYR02000001">
    <property type="protein sequence ID" value="OHX65440.1"/>
    <property type="molecule type" value="Genomic_DNA"/>
</dbReference>